<dbReference type="PANTHER" id="PTHR10048">
    <property type="entry name" value="PHOSPHATIDYLINOSITOL KINASE"/>
    <property type="match status" value="1"/>
</dbReference>
<dbReference type="GO" id="GO:0046854">
    <property type="term" value="P:phosphatidylinositol phosphate biosynthetic process"/>
    <property type="evidence" value="ECO:0007669"/>
    <property type="project" value="InterPro"/>
</dbReference>
<feature type="compositionally biased region" description="Polar residues" evidence="3">
    <location>
        <begin position="166"/>
        <end position="175"/>
    </location>
</feature>
<evidence type="ECO:0000256" key="3">
    <source>
        <dbReference type="SAM" id="MobiDB-lite"/>
    </source>
</evidence>
<dbReference type="PANTHER" id="PTHR10048:SF22">
    <property type="entry name" value="PHOSPHATIDYLINOSITOL 4-KINASE BETA"/>
    <property type="match status" value="1"/>
</dbReference>
<accession>A0A8J4S8G5</accession>
<dbReference type="InterPro" id="IPR036940">
    <property type="entry name" value="PI3/4_kinase_cat_sf"/>
</dbReference>
<dbReference type="InterPro" id="IPR011009">
    <property type="entry name" value="Kinase-like_dom_sf"/>
</dbReference>
<name>A0A8J4S8G5_9STRA</name>
<evidence type="ECO:0000256" key="2">
    <source>
        <dbReference type="ARBA" id="ARBA00022777"/>
    </source>
</evidence>
<dbReference type="GO" id="GO:0005737">
    <property type="term" value="C:cytoplasm"/>
    <property type="evidence" value="ECO:0007669"/>
    <property type="project" value="TreeGrafter"/>
</dbReference>
<dbReference type="Proteomes" id="UP000702964">
    <property type="component" value="Unassembled WGS sequence"/>
</dbReference>
<dbReference type="InterPro" id="IPR000403">
    <property type="entry name" value="PI3/4_kinase_cat_dom"/>
</dbReference>
<feature type="compositionally biased region" description="Polar residues" evidence="3">
    <location>
        <begin position="452"/>
        <end position="471"/>
    </location>
</feature>
<gene>
    <name evidence="6" type="ORF">G195_007639</name>
</gene>
<reference evidence="6" key="2">
    <citation type="submission" date="2020-02" db="EMBL/GenBank/DDBJ databases">
        <authorList>
            <person name="Studholme D.J."/>
        </authorList>
    </citation>
    <scope>NUCLEOTIDE SEQUENCE</scope>
    <source>
        <strain evidence="6">00238/432</strain>
    </source>
</reference>
<keyword evidence="1" id="KW-0808">Transferase</keyword>
<dbReference type="PROSITE" id="PS00915">
    <property type="entry name" value="PI3_4_KINASE_1"/>
    <property type="match status" value="1"/>
</dbReference>
<dbReference type="Pfam" id="PF00454">
    <property type="entry name" value="PI3_PI4_kinase"/>
    <property type="match status" value="1"/>
</dbReference>
<dbReference type="PROSITE" id="PS50290">
    <property type="entry name" value="PI3_4_KINASE_3"/>
    <property type="match status" value="1"/>
</dbReference>
<feature type="chain" id="PRO_5035232106" description="PI3K/PI4K catalytic domain-containing protein" evidence="4">
    <location>
        <begin position="25"/>
        <end position="471"/>
    </location>
</feature>
<evidence type="ECO:0000313" key="7">
    <source>
        <dbReference type="Proteomes" id="UP000702964"/>
    </source>
</evidence>
<evidence type="ECO:0000313" key="6">
    <source>
        <dbReference type="EMBL" id="KAF4318574.1"/>
    </source>
</evidence>
<feature type="compositionally biased region" description="Acidic residues" evidence="3">
    <location>
        <begin position="176"/>
        <end position="191"/>
    </location>
</feature>
<dbReference type="SUPFAM" id="SSF56112">
    <property type="entry name" value="Protein kinase-like (PK-like)"/>
    <property type="match status" value="1"/>
</dbReference>
<feature type="region of interest" description="Disordered" evidence="3">
    <location>
        <begin position="451"/>
        <end position="471"/>
    </location>
</feature>
<dbReference type="InterPro" id="IPR018936">
    <property type="entry name" value="PI3/4_kinase_CS"/>
</dbReference>
<dbReference type="Gene3D" id="1.10.1070.11">
    <property type="entry name" value="Phosphatidylinositol 3-/4-kinase, catalytic domain"/>
    <property type="match status" value="1"/>
</dbReference>
<feature type="region of interest" description="Disordered" evidence="3">
    <location>
        <begin position="166"/>
        <end position="203"/>
    </location>
</feature>
<protein>
    <recommendedName>
        <fullName evidence="5">PI3K/PI4K catalytic domain-containing protein</fullName>
    </recommendedName>
</protein>
<reference evidence="6" key="1">
    <citation type="journal article" date="2015" name="Genom Data">
        <title>Draft genome sequences of Phytophthora kernoviae and Phytophthora ramorum lineage EU2 from Scotland.</title>
        <authorList>
            <person name="Sambles C."/>
            <person name="Schlenzig A."/>
            <person name="O'Neill P."/>
            <person name="Grant M."/>
            <person name="Studholme D.J."/>
        </authorList>
    </citation>
    <scope>NUCLEOTIDE SEQUENCE</scope>
    <source>
        <strain evidence="6">00238/432</strain>
    </source>
</reference>
<dbReference type="Gene3D" id="3.30.1010.10">
    <property type="entry name" value="Phosphatidylinositol 3-kinase Catalytic Subunit, Chain A, domain 4"/>
    <property type="match status" value="1"/>
</dbReference>
<sequence length="471" mass="52686">MFKYRQQPFMFVVVLAQLVHNVENCLDSMDFYWPQFLQWGFVHLPEASPSVRAFYLFFLAATARRNVHLAIKATWECIAAHWDAMADSLYKRGNGIVVMLFFVTNVNFGLEQQEILNYLDGDVVGTYVADLIPVRNGSQASLYSSISEDLDGLNHVLPAGCTPLNGETGTGVFSDNESDDFEDQEADDDMETNSLDSANSSSQGTKCPFFGERFADTQKRIREESTFARFDGWALLPVIAKSFDDMRQEVFVLQGLKLFQLIFRKHSVNLWMRYYSIVCTGKDCGLLEVITDAQSLDGLKKKGKKISGVGTSLPKIFEQACGRDVVTGEHDPFRVERARENFISSMAAYSLFSYIFLVKDRHNGNIMLDTEGHVVHIDFGFVLGIAPGNTFSLETAPFKLTPEMVEVMGPDGFDRYRHLVAQGLFALHMEAPQLLSLRAIAVSATDVEGENTARTIGSTSPGEQAQTQYSY</sequence>
<keyword evidence="4" id="KW-0732">Signal</keyword>
<dbReference type="GO" id="GO:0048015">
    <property type="term" value="P:phosphatidylinositol-mediated signaling"/>
    <property type="evidence" value="ECO:0007669"/>
    <property type="project" value="TreeGrafter"/>
</dbReference>
<dbReference type="SMART" id="SM00146">
    <property type="entry name" value="PI3Kc"/>
    <property type="match status" value="1"/>
</dbReference>
<proteinExistence type="predicted"/>
<feature type="signal peptide" evidence="4">
    <location>
        <begin position="1"/>
        <end position="24"/>
    </location>
</feature>
<evidence type="ECO:0000256" key="4">
    <source>
        <dbReference type="SAM" id="SignalP"/>
    </source>
</evidence>
<feature type="domain" description="PI3K/PI4K catalytic" evidence="5">
    <location>
        <begin position="215"/>
        <end position="471"/>
    </location>
</feature>
<feature type="compositionally biased region" description="Polar residues" evidence="3">
    <location>
        <begin position="192"/>
        <end position="203"/>
    </location>
</feature>
<evidence type="ECO:0000259" key="5">
    <source>
        <dbReference type="PROSITE" id="PS50290"/>
    </source>
</evidence>
<evidence type="ECO:0000256" key="1">
    <source>
        <dbReference type="ARBA" id="ARBA00022679"/>
    </source>
</evidence>
<organism evidence="6 7">
    <name type="scientific">Phytophthora kernoviae 00238/432</name>
    <dbReference type="NCBI Taxonomy" id="1284355"/>
    <lineage>
        <taxon>Eukaryota</taxon>
        <taxon>Sar</taxon>
        <taxon>Stramenopiles</taxon>
        <taxon>Oomycota</taxon>
        <taxon>Peronosporomycetes</taxon>
        <taxon>Peronosporales</taxon>
        <taxon>Peronosporaceae</taxon>
        <taxon>Phytophthora</taxon>
    </lineage>
</organism>
<dbReference type="InterPro" id="IPR015433">
    <property type="entry name" value="PI3/4_kinase"/>
</dbReference>
<dbReference type="EMBL" id="AOFI03000281">
    <property type="protein sequence ID" value="KAF4318574.1"/>
    <property type="molecule type" value="Genomic_DNA"/>
</dbReference>
<keyword evidence="2" id="KW-0418">Kinase</keyword>
<dbReference type="AlphaFoldDB" id="A0A8J4S8G5"/>
<dbReference type="GO" id="GO:0016020">
    <property type="term" value="C:membrane"/>
    <property type="evidence" value="ECO:0007669"/>
    <property type="project" value="TreeGrafter"/>
</dbReference>
<comment type="caution">
    <text evidence="6">The sequence shown here is derived from an EMBL/GenBank/DDBJ whole genome shotgun (WGS) entry which is preliminary data.</text>
</comment>
<dbReference type="GO" id="GO:0004430">
    <property type="term" value="F:1-phosphatidylinositol 4-kinase activity"/>
    <property type="evidence" value="ECO:0007669"/>
    <property type="project" value="TreeGrafter"/>
</dbReference>